<evidence type="ECO:0000313" key="2">
    <source>
        <dbReference type="EMBL" id="MST34136.1"/>
    </source>
</evidence>
<evidence type="ECO:0000256" key="1">
    <source>
        <dbReference type="ARBA" id="ARBA00006479"/>
    </source>
</evidence>
<reference evidence="2 3" key="1">
    <citation type="submission" date="2019-11" db="EMBL/GenBank/DDBJ databases">
        <title>Acidiferrimicrobium australis gen. nov., sp. nov., an acidophilic and obligately heterotrophic, member of the Actinobacteria that catalyses dissimilatory oxido- reduction of iron isolated from metal-rich acidic water in Chile.</title>
        <authorList>
            <person name="Gonzalez D."/>
            <person name="Huber K."/>
            <person name="Hedrich S."/>
            <person name="Rojas-Villalobos C."/>
            <person name="Quatrini R."/>
            <person name="Dinamarca M.A."/>
            <person name="Schwarz A."/>
            <person name="Canales C."/>
            <person name="Nancucheo I."/>
        </authorList>
    </citation>
    <scope>NUCLEOTIDE SEQUENCE [LARGE SCALE GENOMIC DNA]</scope>
    <source>
        <strain evidence="2 3">USS-CCA1</strain>
    </source>
</reference>
<dbReference type="Proteomes" id="UP000437736">
    <property type="component" value="Unassembled WGS sequence"/>
</dbReference>
<dbReference type="InterPro" id="IPR043129">
    <property type="entry name" value="ATPase_NBD"/>
</dbReference>
<dbReference type="PANTHER" id="PTHR18964">
    <property type="entry name" value="ROK (REPRESSOR, ORF, KINASE) FAMILY"/>
    <property type="match status" value="1"/>
</dbReference>
<dbReference type="PANTHER" id="PTHR18964:SF173">
    <property type="entry name" value="GLUCOKINASE"/>
    <property type="match status" value="1"/>
</dbReference>
<gene>
    <name evidence="2" type="ORF">GHK86_15575</name>
</gene>
<proteinExistence type="inferred from homology"/>
<comment type="caution">
    <text evidence="2">The sequence shown here is derived from an EMBL/GenBank/DDBJ whole genome shotgun (WGS) entry which is preliminary data.</text>
</comment>
<organism evidence="2 3">
    <name type="scientific">Acidiferrimicrobium australe</name>
    <dbReference type="NCBI Taxonomy" id="2664430"/>
    <lineage>
        <taxon>Bacteria</taxon>
        <taxon>Bacillati</taxon>
        <taxon>Actinomycetota</taxon>
        <taxon>Acidimicrobiia</taxon>
        <taxon>Acidimicrobiales</taxon>
        <taxon>Acidimicrobiaceae</taxon>
        <taxon>Acidiferrimicrobium</taxon>
    </lineage>
</organism>
<feature type="non-terminal residue" evidence="2">
    <location>
        <position position="1"/>
    </location>
</feature>
<dbReference type="Pfam" id="PF00480">
    <property type="entry name" value="ROK"/>
    <property type="match status" value="1"/>
</dbReference>
<comment type="similarity">
    <text evidence="1">Belongs to the ROK (NagC/XylR) family.</text>
</comment>
<dbReference type="CDD" id="cd23763">
    <property type="entry name" value="ASKHA_ATPase_ROK"/>
    <property type="match status" value="1"/>
</dbReference>
<dbReference type="EMBL" id="WJHE01000865">
    <property type="protein sequence ID" value="MST34136.1"/>
    <property type="molecule type" value="Genomic_DNA"/>
</dbReference>
<sequence length="119" mass="11731">AAFAGRASTLVARAGGDPEAVRGEHVTAAAAAGEPEAEAILAELAWWLALGLANLANALDPEVMVVGGGLVDAGEVLMRPAREAFSRLVEAGGQRQVRIAPAALGARAGAVGAGLLALG</sequence>
<keyword evidence="3" id="KW-1185">Reference proteome</keyword>
<accession>A0ABW9QXR5</accession>
<protein>
    <submittedName>
        <fullName evidence="2">ROK family protein</fullName>
    </submittedName>
</protein>
<dbReference type="InterPro" id="IPR000600">
    <property type="entry name" value="ROK"/>
</dbReference>
<dbReference type="Gene3D" id="3.30.420.40">
    <property type="match status" value="2"/>
</dbReference>
<evidence type="ECO:0000313" key="3">
    <source>
        <dbReference type="Proteomes" id="UP000437736"/>
    </source>
</evidence>
<name>A0ABW9QXR5_9ACTN</name>
<dbReference type="SUPFAM" id="SSF53067">
    <property type="entry name" value="Actin-like ATPase domain"/>
    <property type="match status" value="1"/>
</dbReference>